<dbReference type="EMBL" id="BONV01000032">
    <property type="protein sequence ID" value="GIG82754.1"/>
    <property type="molecule type" value="Genomic_DNA"/>
</dbReference>
<feature type="region of interest" description="Disordered" evidence="1">
    <location>
        <begin position="1"/>
        <end position="69"/>
    </location>
</feature>
<evidence type="ECO:0000256" key="1">
    <source>
        <dbReference type="SAM" id="MobiDB-lite"/>
    </source>
</evidence>
<dbReference type="AlphaFoldDB" id="A0A8J3VAE5"/>
<dbReference type="Proteomes" id="UP000630097">
    <property type="component" value="Unassembled WGS sequence"/>
</dbReference>
<organism evidence="2 3">
    <name type="scientific">Planotetraspora kaengkrachanensis</name>
    <dbReference type="NCBI Taxonomy" id="575193"/>
    <lineage>
        <taxon>Bacteria</taxon>
        <taxon>Bacillati</taxon>
        <taxon>Actinomycetota</taxon>
        <taxon>Actinomycetes</taxon>
        <taxon>Streptosporangiales</taxon>
        <taxon>Streptosporangiaceae</taxon>
        <taxon>Planotetraspora</taxon>
    </lineage>
</organism>
<name>A0A8J3VAE5_9ACTN</name>
<feature type="compositionally biased region" description="Low complexity" evidence="1">
    <location>
        <begin position="1"/>
        <end position="12"/>
    </location>
</feature>
<sequence>MPAASAAQTAASLGRRTPETGGTASRNVRREEPVTAVDEGEADDAEVGDAEGDGVTLTPPRACDGAPGR</sequence>
<evidence type="ECO:0000313" key="2">
    <source>
        <dbReference type="EMBL" id="GIG82754.1"/>
    </source>
</evidence>
<evidence type="ECO:0000313" key="3">
    <source>
        <dbReference type="Proteomes" id="UP000630097"/>
    </source>
</evidence>
<comment type="caution">
    <text evidence="2">The sequence shown here is derived from an EMBL/GenBank/DDBJ whole genome shotgun (WGS) entry which is preliminary data.</text>
</comment>
<protein>
    <submittedName>
        <fullName evidence="2">Uncharacterized protein</fullName>
    </submittedName>
</protein>
<accession>A0A8J3VAE5</accession>
<proteinExistence type="predicted"/>
<gene>
    <name evidence="2" type="ORF">Pka01_58810</name>
</gene>
<keyword evidence="3" id="KW-1185">Reference proteome</keyword>
<reference evidence="2 3" key="1">
    <citation type="submission" date="2021-01" db="EMBL/GenBank/DDBJ databases">
        <title>Whole genome shotgun sequence of Planotetraspora kaengkrachanensis NBRC 104272.</title>
        <authorList>
            <person name="Komaki H."/>
            <person name="Tamura T."/>
        </authorList>
    </citation>
    <scope>NUCLEOTIDE SEQUENCE [LARGE SCALE GENOMIC DNA]</scope>
    <source>
        <strain evidence="2 3">NBRC 104272</strain>
    </source>
</reference>
<feature type="compositionally biased region" description="Acidic residues" evidence="1">
    <location>
        <begin position="38"/>
        <end position="52"/>
    </location>
</feature>